<proteinExistence type="predicted"/>
<dbReference type="AlphaFoldDB" id="A0AAX3N6Y5"/>
<dbReference type="EMBL" id="CP118101">
    <property type="protein sequence ID" value="WDH84754.1"/>
    <property type="molecule type" value="Genomic_DNA"/>
</dbReference>
<protein>
    <submittedName>
        <fullName evidence="2">Uncharacterized protein</fullName>
    </submittedName>
</protein>
<organism evidence="2 3">
    <name type="scientific">Paenibacillus urinalis</name>
    <dbReference type="NCBI Taxonomy" id="521520"/>
    <lineage>
        <taxon>Bacteria</taxon>
        <taxon>Bacillati</taxon>
        <taxon>Bacillota</taxon>
        <taxon>Bacilli</taxon>
        <taxon>Bacillales</taxon>
        <taxon>Paenibacillaceae</taxon>
        <taxon>Paenibacillus</taxon>
    </lineage>
</organism>
<accession>A0AAX3N6Y5</accession>
<feature type="region of interest" description="Disordered" evidence="1">
    <location>
        <begin position="81"/>
        <end position="121"/>
    </location>
</feature>
<sequence>MSNQRERQLMFQCEHEIADYLKQYRHYVKESCEQFLNYDVSIQTLDGETFEGTIVNVDPHHVYIRLHEQRGFGGPGFGSGFGPGGPGHGGPGPGWGPGGGHGPGHGGPGYGHGPGPGYGPGFGPGPNPNVILPLTLFNLLTLSLLM</sequence>
<evidence type="ECO:0000313" key="2">
    <source>
        <dbReference type="EMBL" id="WDH84754.1"/>
    </source>
</evidence>
<gene>
    <name evidence="2" type="ORF">PUW23_11290</name>
</gene>
<reference evidence="2" key="1">
    <citation type="submission" date="2023-02" db="EMBL/GenBank/DDBJ databases">
        <title>Pathogen: clinical or host-associated sample.</title>
        <authorList>
            <person name="Hergert J."/>
            <person name="Casey R."/>
            <person name="Wagner J."/>
            <person name="Young E.L."/>
            <person name="Oakeson K.F."/>
        </authorList>
    </citation>
    <scope>NUCLEOTIDE SEQUENCE</scope>
    <source>
        <strain evidence="2">2022CK-00830</strain>
    </source>
</reference>
<evidence type="ECO:0000256" key="1">
    <source>
        <dbReference type="SAM" id="MobiDB-lite"/>
    </source>
</evidence>
<evidence type="ECO:0000313" key="3">
    <source>
        <dbReference type="Proteomes" id="UP001220962"/>
    </source>
</evidence>
<dbReference type="RefSeq" id="WP_052512281.1">
    <property type="nucleotide sequence ID" value="NZ_CP118101.1"/>
</dbReference>
<name>A0AAX3N6Y5_9BACL</name>
<dbReference type="Proteomes" id="UP001220962">
    <property type="component" value="Chromosome"/>
</dbReference>